<evidence type="ECO:0000256" key="3">
    <source>
        <dbReference type="ARBA" id="ARBA00023027"/>
    </source>
</evidence>
<dbReference type="PANTHER" id="PTHR46029">
    <property type="entry name" value="C-TERMINAL-BINDING PROTEIN"/>
    <property type="match status" value="1"/>
</dbReference>
<dbReference type="InterPro" id="IPR006139">
    <property type="entry name" value="D-isomer_2_OHA_DH_cat_dom"/>
</dbReference>
<dbReference type="RefSeq" id="WP_037334309.1">
    <property type="nucleotide sequence ID" value="NZ_APNK01000003.1"/>
</dbReference>
<dbReference type="Pfam" id="PF00389">
    <property type="entry name" value="2-Hacid_dh"/>
    <property type="match status" value="1"/>
</dbReference>
<evidence type="ECO:0000256" key="4">
    <source>
        <dbReference type="RuleBase" id="RU003719"/>
    </source>
</evidence>
<proteinExistence type="inferred from homology"/>
<gene>
    <name evidence="7" type="ORF">C41B8_03921</name>
</gene>
<evidence type="ECO:0000313" key="7">
    <source>
        <dbReference type="EMBL" id="KEZ78733.1"/>
    </source>
</evidence>
<dbReference type="InterPro" id="IPR036291">
    <property type="entry name" value="NAD(P)-bd_dom_sf"/>
</dbReference>
<dbReference type="eggNOG" id="COG1052">
    <property type="taxonomic scope" value="Bacteria"/>
</dbReference>
<accession>A0A084IPU9</accession>
<dbReference type="InterPro" id="IPR051638">
    <property type="entry name" value="CTBP_dehydrogenase"/>
</dbReference>
<dbReference type="GO" id="GO:0140297">
    <property type="term" value="F:DNA-binding transcription factor binding"/>
    <property type="evidence" value="ECO:0007669"/>
    <property type="project" value="TreeGrafter"/>
</dbReference>
<dbReference type="STRING" id="1304275.C41B8_03921"/>
<dbReference type="SUPFAM" id="SSF51735">
    <property type="entry name" value="NAD(P)-binding Rossmann-fold domains"/>
    <property type="match status" value="1"/>
</dbReference>
<dbReference type="InterPro" id="IPR043322">
    <property type="entry name" value="CtBP"/>
</dbReference>
<dbReference type="Proteomes" id="UP000028302">
    <property type="component" value="Unassembled WGS sequence"/>
</dbReference>
<keyword evidence="2 4" id="KW-0560">Oxidoreductase</keyword>
<dbReference type="PROSITE" id="PS00670">
    <property type="entry name" value="D_2_HYDROXYACID_DH_2"/>
    <property type="match status" value="1"/>
</dbReference>
<dbReference type="GO" id="GO:0016616">
    <property type="term" value="F:oxidoreductase activity, acting on the CH-OH group of donors, NAD or NADP as acceptor"/>
    <property type="evidence" value="ECO:0007669"/>
    <property type="project" value="InterPro"/>
</dbReference>
<protein>
    <submittedName>
        <fullName evidence="7">Dehydrogenase, D-3-phosphoglycerate dehydrogenase-like protein</fullName>
    </submittedName>
</protein>
<dbReference type="InterPro" id="IPR006140">
    <property type="entry name" value="D-isomer_DH_NAD-bd"/>
</dbReference>
<dbReference type="CDD" id="cd05299">
    <property type="entry name" value="CtBP_dh"/>
    <property type="match status" value="1"/>
</dbReference>
<dbReference type="InterPro" id="IPR029752">
    <property type="entry name" value="D-isomer_DH_CS1"/>
</dbReference>
<dbReference type="GO" id="GO:0001221">
    <property type="term" value="F:transcription coregulator binding"/>
    <property type="evidence" value="ECO:0007669"/>
    <property type="project" value="TreeGrafter"/>
</dbReference>
<dbReference type="Pfam" id="PF02826">
    <property type="entry name" value="2-Hacid_dh_C"/>
    <property type="match status" value="1"/>
</dbReference>
<evidence type="ECO:0000313" key="8">
    <source>
        <dbReference type="Proteomes" id="UP000028302"/>
    </source>
</evidence>
<dbReference type="GO" id="GO:0051287">
    <property type="term" value="F:NAD binding"/>
    <property type="evidence" value="ECO:0007669"/>
    <property type="project" value="InterPro"/>
</dbReference>
<dbReference type="PATRIC" id="fig|1304275.5.peg.800"/>
<comment type="similarity">
    <text evidence="1 4">Belongs to the D-isomer specific 2-hydroxyacid dehydrogenase family.</text>
</comment>
<evidence type="ECO:0000256" key="2">
    <source>
        <dbReference type="ARBA" id="ARBA00023002"/>
    </source>
</evidence>
<dbReference type="InterPro" id="IPR029753">
    <property type="entry name" value="D-isomer_DH_CS"/>
</dbReference>
<dbReference type="GO" id="GO:0006357">
    <property type="term" value="P:regulation of transcription by RNA polymerase II"/>
    <property type="evidence" value="ECO:0007669"/>
    <property type="project" value="TreeGrafter"/>
</dbReference>
<comment type="caution">
    <text evidence="7">The sequence shown here is derived from an EMBL/GenBank/DDBJ whole genome shotgun (WGS) entry which is preliminary data.</text>
</comment>
<dbReference type="AlphaFoldDB" id="A0A084IPU9"/>
<evidence type="ECO:0000259" key="5">
    <source>
        <dbReference type="Pfam" id="PF00389"/>
    </source>
</evidence>
<feature type="domain" description="D-isomer specific 2-hydroxyacid dehydrogenase NAD-binding" evidence="6">
    <location>
        <begin position="113"/>
        <end position="301"/>
    </location>
</feature>
<feature type="domain" description="D-isomer specific 2-hydroxyacid dehydrogenase catalytic" evidence="5">
    <location>
        <begin position="48"/>
        <end position="333"/>
    </location>
</feature>
<evidence type="ECO:0000256" key="1">
    <source>
        <dbReference type="ARBA" id="ARBA00005854"/>
    </source>
</evidence>
<reference evidence="7 8" key="1">
    <citation type="submission" date="2013-03" db="EMBL/GenBank/DDBJ databases">
        <title>Salinisphaera hydrothermalis C41B8 Genome Sequencing.</title>
        <authorList>
            <person name="Li C."/>
            <person name="Lai Q."/>
            <person name="Shao Z."/>
        </authorList>
    </citation>
    <scope>NUCLEOTIDE SEQUENCE [LARGE SCALE GENOMIC DNA]</scope>
    <source>
        <strain evidence="7 8">C41B8</strain>
    </source>
</reference>
<dbReference type="GO" id="GO:0003714">
    <property type="term" value="F:transcription corepressor activity"/>
    <property type="evidence" value="ECO:0007669"/>
    <property type="project" value="InterPro"/>
</dbReference>
<dbReference type="PANTHER" id="PTHR46029:SF7">
    <property type="entry name" value="C-TERMINAL-BINDING PROTEIN"/>
    <property type="match status" value="1"/>
</dbReference>
<dbReference type="PROSITE" id="PS00065">
    <property type="entry name" value="D_2_HYDROXYACID_DH_1"/>
    <property type="match status" value="1"/>
</dbReference>
<organism evidence="7 8">
    <name type="scientific">Salinisphaera hydrothermalis (strain C41B8)</name>
    <dbReference type="NCBI Taxonomy" id="1304275"/>
    <lineage>
        <taxon>Bacteria</taxon>
        <taxon>Pseudomonadati</taxon>
        <taxon>Pseudomonadota</taxon>
        <taxon>Gammaproteobacteria</taxon>
        <taxon>Salinisphaerales</taxon>
        <taxon>Salinisphaeraceae</taxon>
        <taxon>Salinisphaera</taxon>
    </lineage>
</organism>
<dbReference type="SUPFAM" id="SSF52283">
    <property type="entry name" value="Formate/glycerate dehydrogenase catalytic domain-like"/>
    <property type="match status" value="1"/>
</dbReference>
<dbReference type="Gene3D" id="3.40.50.720">
    <property type="entry name" value="NAD(P)-binding Rossmann-like Domain"/>
    <property type="match status" value="2"/>
</dbReference>
<evidence type="ECO:0000259" key="6">
    <source>
        <dbReference type="Pfam" id="PF02826"/>
    </source>
</evidence>
<dbReference type="OrthoDB" id="9805416at2"/>
<keyword evidence="3" id="KW-0520">NAD</keyword>
<keyword evidence="8" id="KW-1185">Reference proteome</keyword>
<name>A0A084IPU9_SALHC</name>
<dbReference type="EMBL" id="APNK01000003">
    <property type="protein sequence ID" value="KEZ78733.1"/>
    <property type="molecule type" value="Genomic_DNA"/>
</dbReference>
<sequence>MSRAFSILTPDAQYEDDAELERETAGPDFAFDIFREREAARIDETHWRAADALLVWHEVFIDRELIAKLDNCRVIVRAGVGFDHIDLDAAAAAGIPVCNTPDYGTGEVADHAIGMLLAFRRGLVFHDQRLQQSPVDAFKPGAPQVERIRGSRLGIVGLGRIGTATALRAKAFGIEVVAYDPELPRGQEIAVGVSRVDSLEELLETCDAVSLHTPLNETTHHLIDADALARMPAHAVLINTARGAVVDIDALYTALVEGGIAGAALDVLPEEPPNMNRPLFAALERGDERLKDRLILTPHAAWYSPASRADARRLSTETLTRYLRGEGLRNCVNAELLKQYGHG</sequence>